<dbReference type="GO" id="GO:0005739">
    <property type="term" value="C:mitochondrion"/>
    <property type="evidence" value="ECO:0007669"/>
    <property type="project" value="TreeGrafter"/>
</dbReference>
<protein>
    <submittedName>
        <fullName evidence="7">Probable glycerol kinase</fullName>
    </submittedName>
</protein>
<dbReference type="InParanoid" id="A0A6P7GBD4"/>
<keyword evidence="2" id="KW-0808">Transferase</keyword>
<dbReference type="GO" id="GO:0016301">
    <property type="term" value="F:kinase activity"/>
    <property type="evidence" value="ECO:0007669"/>
    <property type="project" value="UniProtKB-KW"/>
</dbReference>
<organism evidence="7">
    <name type="scientific">Diabrotica virgifera virgifera</name>
    <name type="common">western corn rootworm</name>
    <dbReference type="NCBI Taxonomy" id="50390"/>
    <lineage>
        <taxon>Eukaryota</taxon>
        <taxon>Metazoa</taxon>
        <taxon>Ecdysozoa</taxon>
        <taxon>Arthropoda</taxon>
        <taxon>Hexapoda</taxon>
        <taxon>Insecta</taxon>
        <taxon>Pterygota</taxon>
        <taxon>Neoptera</taxon>
        <taxon>Endopterygota</taxon>
        <taxon>Coleoptera</taxon>
        <taxon>Polyphaga</taxon>
        <taxon>Cucujiformia</taxon>
        <taxon>Chrysomeloidea</taxon>
        <taxon>Chrysomelidae</taxon>
        <taxon>Galerucinae</taxon>
        <taxon>Diabroticina</taxon>
        <taxon>Diabroticites</taxon>
        <taxon>Diabrotica</taxon>
    </lineage>
</organism>
<dbReference type="PANTHER" id="PTHR10196:SF69">
    <property type="entry name" value="GLYCEROL KINASE"/>
    <property type="match status" value="1"/>
</dbReference>
<evidence type="ECO:0000256" key="5">
    <source>
        <dbReference type="ARBA" id="ARBA00022840"/>
    </source>
</evidence>
<name>A0A6P7GBD4_DIAVI</name>
<dbReference type="InterPro" id="IPR018485">
    <property type="entry name" value="FGGY_C"/>
</dbReference>
<dbReference type="PANTHER" id="PTHR10196">
    <property type="entry name" value="SUGAR KINASE"/>
    <property type="match status" value="1"/>
</dbReference>
<evidence type="ECO:0000259" key="6">
    <source>
        <dbReference type="Pfam" id="PF02782"/>
    </source>
</evidence>
<dbReference type="Pfam" id="PF02782">
    <property type="entry name" value="FGGY_C"/>
    <property type="match status" value="1"/>
</dbReference>
<evidence type="ECO:0000256" key="1">
    <source>
        <dbReference type="ARBA" id="ARBA00009156"/>
    </source>
</evidence>
<dbReference type="InterPro" id="IPR043129">
    <property type="entry name" value="ATPase_NBD"/>
</dbReference>
<dbReference type="SUPFAM" id="SSF53067">
    <property type="entry name" value="Actin-like ATPase domain"/>
    <property type="match status" value="1"/>
</dbReference>
<evidence type="ECO:0000313" key="7">
    <source>
        <dbReference type="RefSeq" id="XP_028146656.1"/>
    </source>
</evidence>
<feature type="domain" description="Carbohydrate kinase FGGY C-terminal" evidence="6">
    <location>
        <begin position="9"/>
        <end position="110"/>
    </location>
</feature>
<reference evidence="7" key="1">
    <citation type="submission" date="2025-08" db="UniProtKB">
        <authorList>
            <consortium name="RefSeq"/>
        </authorList>
    </citation>
    <scope>IDENTIFICATION</scope>
    <source>
        <tissue evidence="7">Whole insect</tissue>
    </source>
</reference>
<dbReference type="Gene3D" id="3.30.420.40">
    <property type="match status" value="1"/>
</dbReference>
<keyword evidence="5" id="KW-0067">ATP-binding</keyword>
<gene>
    <name evidence="7" type="primary">LOC114340123</name>
</gene>
<comment type="similarity">
    <text evidence="1">Belongs to the FGGY kinase family.</text>
</comment>
<evidence type="ECO:0000256" key="4">
    <source>
        <dbReference type="ARBA" id="ARBA00022777"/>
    </source>
</evidence>
<proteinExistence type="inferred from homology"/>
<evidence type="ECO:0000256" key="3">
    <source>
        <dbReference type="ARBA" id="ARBA00022741"/>
    </source>
</evidence>
<keyword evidence="4 7" id="KW-0418">Kinase</keyword>
<evidence type="ECO:0000256" key="2">
    <source>
        <dbReference type="ARBA" id="ARBA00022679"/>
    </source>
</evidence>
<dbReference type="GO" id="GO:0005524">
    <property type="term" value="F:ATP binding"/>
    <property type="evidence" value="ECO:0007669"/>
    <property type="project" value="UniProtKB-KW"/>
</dbReference>
<dbReference type="GO" id="GO:0005975">
    <property type="term" value="P:carbohydrate metabolic process"/>
    <property type="evidence" value="ECO:0007669"/>
    <property type="project" value="InterPro"/>
</dbReference>
<sequence length="111" mass="12185">MCLKSGQAKSTYGTGCFILYNTGYSIVRSNHGLLTTVGYQFGKKAKPVYALEGSVAIAGISITWLRDNLHIIKDVSESTEIAQSVDETGEVVFVPAFSGLYAPYWRKDARR</sequence>
<dbReference type="RefSeq" id="XP_028146656.1">
    <property type="nucleotide sequence ID" value="XM_028290855.1"/>
</dbReference>
<dbReference type="AlphaFoldDB" id="A0A6P7GBD4"/>
<accession>A0A6P7GBD4</accession>
<keyword evidence="3" id="KW-0547">Nucleotide-binding</keyword>